<accession>A0A838ZQU0</accession>
<dbReference type="EMBL" id="JACDZE010000001">
    <property type="protein sequence ID" value="MBA5629715.1"/>
    <property type="molecule type" value="Genomic_DNA"/>
</dbReference>
<feature type="transmembrane region" description="Helical" evidence="1">
    <location>
        <begin position="187"/>
        <end position="205"/>
    </location>
</feature>
<feature type="transmembrane region" description="Helical" evidence="1">
    <location>
        <begin position="260"/>
        <end position="283"/>
    </location>
</feature>
<comment type="caution">
    <text evidence="2">The sequence shown here is derived from an EMBL/GenBank/DDBJ whole genome shotgun (WGS) entry which is preliminary data.</text>
</comment>
<name>A0A838ZQU0_9FLAO</name>
<dbReference type="PANTHER" id="PTHR43044">
    <property type="match status" value="1"/>
</dbReference>
<sequence length="448" mass="51739">MQYTFSPRLKMTSLVLILVGVLIYGIGLYLNMQDKADPTYIENLVKENPQEFYGEFQTAEFQNLNHTPEAHEKHMDHLENQLANRPWAAFLVPSYLALGIAGAALFFLCVQFVANAGWSMVVSRVMEGIATFIPVGGILILIVVLGAAMHGNHLYHWMDTSLIDPEGGNYDKYIATKAKIWLNTPSWLIRSFIYVALWTIFMFWIKKTTKQLDESNGDRKVFSKLYTRAVLFIVVFSLTTPAMAWDWIMSLDPHWYSTLFMWYGMVSYLVSSVATMAIISIYLKRKGSLPLFNDNHQHDLAKYMFGFSLLWTYLWFAQFMLQWYANIPEEVQYFQQRIAQYGGYFWMLAVNFLAVLLIMISSSIKRRSTLVFVMGFVIIAGHYWDFYNQIMPASVGAFHNFGFLEIGALLLVAGLFVFVVFEYGISKLNLEAKGHPYFHESKIYEYPF</sequence>
<feature type="transmembrane region" description="Helical" evidence="1">
    <location>
        <begin position="344"/>
        <end position="362"/>
    </location>
</feature>
<keyword evidence="1" id="KW-1133">Transmembrane helix</keyword>
<feature type="transmembrane region" description="Helical" evidence="1">
    <location>
        <begin position="95"/>
        <end position="117"/>
    </location>
</feature>
<gene>
    <name evidence="2" type="ORF">HU137_08025</name>
</gene>
<evidence type="ECO:0008006" key="4">
    <source>
        <dbReference type="Google" id="ProtNLM"/>
    </source>
</evidence>
<protein>
    <recommendedName>
        <fullName evidence="4">Quinol:cytochrome c oxidoreductase quinone-binding subunit 2</fullName>
    </recommendedName>
</protein>
<feature type="transmembrane region" description="Helical" evidence="1">
    <location>
        <begin position="12"/>
        <end position="30"/>
    </location>
</feature>
<reference evidence="2 3" key="1">
    <citation type="submission" date="2020-07" db="EMBL/GenBank/DDBJ databases">
        <title>Moheibacter lacus sp. nov., a member of the family Flavobacteriaceae isolated from freshwater lake sediment.</title>
        <authorList>
            <person name="Liu Y."/>
        </authorList>
    </citation>
    <scope>NUCLEOTIDE SEQUENCE [LARGE SCALE GENOMIC DNA]</scope>
    <source>
        <strain evidence="2 3">BDHS18</strain>
    </source>
</reference>
<feature type="transmembrane region" description="Helical" evidence="1">
    <location>
        <begin position="129"/>
        <end position="149"/>
    </location>
</feature>
<evidence type="ECO:0000256" key="1">
    <source>
        <dbReference type="SAM" id="Phobius"/>
    </source>
</evidence>
<keyword evidence="1" id="KW-0472">Membrane</keyword>
<organism evidence="2 3">
    <name type="scientific">Moheibacter lacus</name>
    <dbReference type="NCBI Taxonomy" id="2745851"/>
    <lineage>
        <taxon>Bacteria</taxon>
        <taxon>Pseudomonadati</taxon>
        <taxon>Bacteroidota</taxon>
        <taxon>Flavobacteriia</taxon>
        <taxon>Flavobacteriales</taxon>
        <taxon>Weeksellaceae</taxon>
        <taxon>Moheibacter</taxon>
    </lineage>
</organism>
<evidence type="ECO:0000313" key="3">
    <source>
        <dbReference type="Proteomes" id="UP000552241"/>
    </source>
</evidence>
<proteinExistence type="predicted"/>
<feature type="transmembrane region" description="Helical" evidence="1">
    <location>
        <begin position="303"/>
        <end position="324"/>
    </location>
</feature>
<evidence type="ECO:0000313" key="2">
    <source>
        <dbReference type="EMBL" id="MBA5629715.1"/>
    </source>
</evidence>
<feature type="transmembrane region" description="Helical" evidence="1">
    <location>
        <begin position="225"/>
        <end position="248"/>
    </location>
</feature>
<dbReference type="Proteomes" id="UP000552241">
    <property type="component" value="Unassembled WGS sequence"/>
</dbReference>
<dbReference type="AlphaFoldDB" id="A0A838ZQU0"/>
<feature type="transmembrane region" description="Helical" evidence="1">
    <location>
        <begin position="369"/>
        <end position="386"/>
    </location>
</feature>
<keyword evidence="3" id="KW-1185">Reference proteome</keyword>
<dbReference type="PANTHER" id="PTHR43044:SF1">
    <property type="entry name" value="QUINOL:CYTOCHROME C OXIDOREDUCTASE QUINONE-BINDING SUBUNIT 2"/>
    <property type="match status" value="1"/>
</dbReference>
<feature type="transmembrane region" description="Helical" evidence="1">
    <location>
        <begin position="406"/>
        <end position="425"/>
    </location>
</feature>
<keyword evidence="1" id="KW-0812">Transmembrane</keyword>